<accession>T1GPH4</accession>
<dbReference type="AlphaFoldDB" id="T1GPH4"/>
<keyword evidence="1" id="KW-0479">Metal-binding</keyword>
<keyword evidence="8" id="KW-1185">Reference proteome</keyword>
<dbReference type="PANTHER" id="PTHR46600:SF11">
    <property type="entry name" value="THAP DOMAIN-CONTAINING PROTEIN 10"/>
    <property type="match status" value="1"/>
</dbReference>
<dbReference type="EMBL" id="CAQQ02391694">
    <property type="status" value="NOT_ANNOTATED_CDS"/>
    <property type="molecule type" value="Genomic_DNA"/>
</dbReference>
<evidence type="ECO:0000313" key="8">
    <source>
        <dbReference type="Proteomes" id="UP000015102"/>
    </source>
</evidence>
<evidence type="ECO:0000256" key="1">
    <source>
        <dbReference type="ARBA" id="ARBA00022723"/>
    </source>
</evidence>
<evidence type="ECO:0000256" key="2">
    <source>
        <dbReference type="ARBA" id="ARBA00022771"/>
    </source>
</evidence>
<evidence type="ECO:0000256" key="5">
    <source>
        <dbReference type="PROSITE-ProRule" id="PRU00309"/>
    </source>
</evidence>
<dbReference type="SUPFAM" id="SSF57716">
    <property type="entry name" value="Glucocorticoid receptor-like (DNA-binding domain)"/>
    <property type="match status" value="1"/>
</dbReference>
<dbReference type="PANTHER" id="PTHR46600">
    <property type="entry name" value="THAP DOMAIN-CONTAINING"/>
    <property type="match status" value="1"/>
</dbReference>
<evidence type="ECO:0000256" key="4">
    <source>
        <dbReference type="ARBA" id="ARBA00023125"/>
    </source>
</evidence>
<keyword evidence="2 5" id="KW-0863">Zinc-finger</keyword>
<dbReference type="Proteomes" id="UP000015102">
    <property type="component" value="Unassembled WGS sequence"/>
</dbReference>
<sequence length="183" mass="21419">MRNQSWKEWSQIYQREESVPIIQCSGSPLIKMVGCSVQGCKSSQYNSRPENGGKKKHFFRFPKLRKDICDIWVERCRKEKINIGTAKICHLHFTKDDFILLYYNKVRLKEDAIPTLNLPVVPKLEPEEEIFLKISSLKWERRTCTRNDRTHQNSNGLRLCSIQELRDKESPSSLDQSSNMGIT</sequence>
<dbReference type="GO" id="GO:0008270">
    <property type="term" value="F:zinc ion binding"/>
    <property type="evidence" value="ECO:0007669"/>
    <property type="project" value="UniProtKB-KW"/>
</dbReference>
<protein>
    <recommendedName>
        <fullName evidence="6">THAP-type domain-containing protein</fullName>
    </recommendedName>
</protein>
<evidence type="ECO:0000313" key="7">
    <source>
        <dbReference type="EnsemblMetazoa" id="MESCA005504-PA"/>
    </source>
</evidence>
<dbReference type="GO" id="GO:0043565">
    <property type="term" value="F:sequence-specific DNA binding"/>
    <property type="evidence" value="ECO:0007669"/>
    <property type="project" value="InterPro"/>
</dbReference>
<organism evidence="7 8">
    <name type="scientific">Megaselia scalaris</name>
    <name type="common">Humpbacked fly</name>
    <name type="synonym">Phora scalaris</name>
    <dbReference type="NCBI Taxonomy" id="36166"/>
    <lineage>
        <taxon>Eukaryota</taxon>
        <taxon>Metazoa</taxon>
        <taxon>Ecdysozoa</taxon>
        <taxon>Arthropoda</taxon>
        <taxon>Hexapoda</taxon>
        <taxon>Insecta</taxon>
        <taxon>Pterygota</taxon>
        <taxon>Neoptera</taxon>
        <taxon>Endopterygota</taxon>
        <taxon>Diptera</taxon>
        <taxon>Brachycera</taxon>
        <taxon>Muscomorpha</taxon>
        <taxon>Platypezoidea</taxon>
        <taxon>Phoridae</taxon>
        <taxon>Megaseliini</taxon>
        <taxon>Megaselia</taxon>
    </lineage>
</organism>
<feature type="domain" description="THAP-type" evidence="6">
    <location>
        <begin position="30"/>
        <end position="117"/>
    </location>
</feature>
<dbReference type="Pfam" id="PF05485">
    <property type="entry name" value="THAP"/>
    <property type="match status" value="1"/>
</dbReference>
<dbReference type="HOGENOM" id="CLU_1476787_0_0_1"/>
<dbReference type="EnsemblMetazoa" id="MESCA005504-RA">
    <property type="protein sequence ID" value="MESCA005504-PA"/>
    <property type="gene ID" value="MESCA005504"/>
</dbReference>
<dbReference type="SMART" id="SM00692">
    <property type="entry name" value="DM3"/>
    <property type="match status" value="1"/>
</dbReference>
<name>T1GPH4_MEGSC</name>
<dbReference type="InterPro" id="IPR006612">
    <property type="entry name" value="THAP_Znf"/>
</dbReference>
<dbReference type="SMART" id="SM00980">
    <property type="entry name" value="THAP"/>
    <property type="match status" value="1"/>
</dbReference>
<evidence type="ECO:0000259" key="6">
    <source>
        <dbReference type="PROSITE" id="PS50950"/>
    </source>
</evidence>
<keyword evidence="3" id="KW-0862">Zinc</keyword>
<evidence type="ECO:0000256" key="3">
    <source>
        <dbReference type="ARBA" id="ARBA00022833"/>
    </source>
</evidence>
<dbReference type="PROSITE" id="PS50950">
    <property type="entry name" value="ZF_THAP"/>
    <property type="match status" value="1"/>
</dbReference>
<dbReference type="InterPro" id="IPR026516">
    <property type="entry name" value="THAP1/10"/>
</dbReference>
<proteinExistence type="predicted"/>
<reference evidence="7" key="2">
    <citation type="submission" date="2015-06" db="UniProtKB">
        <authorList>
            <consortium name="EnsemblMetazoa"/>
        </authorList>
    </citation>
    <scope>IDENTIFICATION</scope>
</reference>
<keyword evidence="4 5" id="KW-0238">DNA-binding</keyword>
<reference evidence="8" key="1">
    <citation type="submission" date="2013-02" db="EMBL/GenBank/DDBJ databases">
        <authorList>
            <person name="Hughes D."/>
        </authorList>
    </citation>
    <scope>NUCLEOTIDE SEQUENCE</scope>
    <source>
        <strain>Durham</strain>
        <strain evidence="8">NC isolate 2 -- Noor lab</strain>
    </source>
</reference>